<accession>A0A7Y0SIG7</accession>
<organism evidence="1 2">
    <name type="scientific">Vibrio parahaemolyticus</name>
    <dbReference type="NCBI Taxonomy" id="670"/>
    <lineage>
        <taxon>Bacteria</taxon>
        <taxon>Pseudomonadati</taxon>
        <taxon>Pseudomonadota</taxon>
        <taxon>Gammaproteobacteria</taxon>
        <taxon>Vibrionales</taxon>
        <taxon>Vibrionaceae</taxon>
        <taxon>Vibrio</taxon>
    </lineage>
</organism>
<protein>
    <submittedName>
        <fullName evidence="1">Phosphatidylserine decarboxylase</fullName>
    </submittedName>
</protein>
<dbReference type="AlphaFoldDB" id="A0A7Y0SIG7"/>
<dbReference type="Proteomes" id="UP000518904">
    <property type="component" value="Unassembled WGS sequence"/>
</dbReference>
<dbReference type="EMBL" id="JABCLB010001136">
    <property type="protein sequence ID" value="NMU83807.1"/>
    <property type="molecule type" value="Genomic_DNA"/>
</dbReference>
<comment type="caution">
    <text evidence="1">The sequence shown here is derived from an EMBL/GenBank/DDBJ whole genome shotgun (WGS) entry which is preliminary data.</text>
</comment>
<evidence type="ECO:0000313" key="1">
    <source>
        <dbReference type="EMBL" id="NMU83807.1"/>
    </source>
</evidence>
<sequence>GRFKLGSTVINLFAKDAIEFDVSMENGKPTVMGTPYALKK</sequence>
<reference evidence="1 2" key="1">
    <citation type="submission" date="2020-04" db="EMBL/GenBank/DDBJ databases">
        <title>Whole-genome sequencing of Vibrio spp. from China reveals different genetic environments of blaCTX-M-14 among diverse lineages.</title>
        <authorList>
            <person name="Zheng Z."/>
            <person name="Ye L."/>
            <person name="Chen S."/>
        </authorList>
    </citation>
    <scope>NUCLEOTIDE SEQUENCE [LARGE SCALE GENOMIC DNA]</scope>
    <source>
        <strain evidence="1 2">Vb0551</strain>
    </source>
</reference>
<proteinExistence type="predicted"/>
<feature type="non-terminal residue" evidence="1">
    <location>
        <position position="1"/>
    </location>
</feature>
<evidence type="ECO:0000313" key="2">
    <source>
        <dbReference type="Proteomes" id="UP000518904"/>
    </source>
</evidence>
<name>A0A7Y0SIG7_VIBPH</name>
<gene>
    <name evidence="1" type="ORF">HKB16_13000</name>
</gene>